<sequence>MVEAGIGDHVTEDRTAEVAGRLGVDVRVLAVLVAAPWRAADGHDTGPVAEPAGERGTVYVGVPSPAELRELDLPADGLRHFGLTPADLRRGGWTDADLRSAGLLPPGATPDPVAWFVAGEPPQLMLGFAPAGPVLLARPEPRWDGRLPVLDPADAVEVPVLPGCDDPDGDAGLAVRQVRDGLLRRARRRLTHCVICLRPVHRAATTHGACHGCAGTWLGFVF</sequence>
<dbReference type="AlphaFoldDB" id="A0AA44UMQ1"/>
<proteinExistence type="predicted"/>
<organism evidence="1 2">
    <name type="scientific">Pseudonocardia alni</name>
    <name type="common">Amycolata alni</name>
    <dbReference type="NCBI Taxonomy" id="33907"/>
    <lineage>
        <taxon>Bacteria</taxon>
        <taxon>Bacillati</taxon>
        <taxon>Actinomycetota</taxon>
        <taxon>Actinomycetes</taxon>
        <taxon>Pseudonocardiales</taxon>
        <taxon>Pseudonocardiaceae</taxon>
        <taxon>Pseudonocardia</taxon>
    </lineage>
</organism>
<protein>
    <submittedName>
        <fullName evidence="1">Uncharacterized protein</fullName>
    </submittedName>
</protein>
<gene>
    <name evidence="1" type="ORF">ATL51_1899</name>
</gene>
<accession>A0AA44UMQ1</accession>
<reference evidence="1 2" key="1">
    <citation type="submission" date="2017-11" db="EMBL/GenBank/DDBJ databases">
        <title>Sequencing the genomes of 1000 actinobacteria strains.</title>
        <authorList>
            <person name="Klenk H.-P."/>
        </authorList>
    </citation>
    <scope>NUCLEOTIDE SEQUENCE [LARGE SCALE GENOMIC DNA]</scope>
    <source>
        <strain evidence="1 2">DSM 44104</strain>
    </source>
</reference>
<dbReference type="Proteomes" id="UP000232453">
    <property type="component" value="Unassembled WGS sequence"/>
</dbReference>
<evidence type="ECO:0000313" key="2">
    <source>
        <dbReference type="Proteomes" id="UP000232453"/>
    </source>
</evidence>
<comment type="caution">
    <text evidence="1">The sequence shown here is derived from an EMBL/GenBank/DDBJ whole genome shotgun (WGS) entry which is preliminary data.</text>
</comment>
<dbReference type="EMBL" id="PHUJ01000003">
    <property type="protein sequence ID" value="PKB30239.1"/>
    <property type="molecule type" value="Genomic_DNA"/>
</dbReference>
<evidence type="ECO:0000313" key="1">
    <source>
        <dbReference type="EMBL" id="PKB30239.1"/>
    </source>
</evidence>
<name>A0AA44UMQ1_PSEA5</name>